<dbReference type="UniPathway" id="UPA00223"/>
<dbReference type="InterPro" id="IPR034804">
    <property type="entry name" value="SQR/QFR_C/D"/>
</dbReference>
<evidence type="ECO:0000256" key="12">
    <source>
        <dbReference type="ARBA" id="ARBA00022982"/>
    </source>
</evidence>
<accession>A0A4R2NNB9</accession>
<proteinExistence type="predicted"/>
<dbReference type="GO" id="GO:0020037">
    <property type="term" value="F:heme binding"/>
    <property type="evidence" value="ECO:0007669"/>
    <property type="project" value="InterPro"/>
</dbReference>
<dbReference type="NCBIfam" id="TIGR02968">
    <property type="entry name" value="succ_dehyd_anc"/>
    <property type="match status" value="1"/>
</dbReference>
<evidence type="ECO:0000313" key="17">
    <source>
        <dbReference type="EMBL" id="TCP22774.1"/>
    </source>
</evidence>
<evidence type="ECO:0000256" key="15">
    <source>
        <dbReference type="ARBA" id="ARBA00023136"/>
    </source>
</evidence>
<keyword evidence="11" id="KW-0479">Metal-binding</keyword>
<evidence type="ECO:0000256" key="16">
    <source>
        <dbReference type="SAM" id="Phobius"/>
    </source>
</evidence>
<keyword evidence="10 16" id="KW-0812">Transmembrane</keyword>
<comment type="subcellular location">
    <subcellularLocation>
        <location evidence="3">Membrane</location>
        <topology evidence="3">Multi-pass membrane protein</topology>
    </subcellularLocation>
</comment>
<evidence type="ECO:0000256" key="1">
    <source>
        <dbReference type="ARBA" id="ARBA00001971"/>
    </source>
</evidence>
<dbReference type="AlphaFoldDB" id="A0A4R2NNB9"/>
<keyword evidence="12" id="KW-0249">Electron transport</keyword>
<evidence type="ECO:0000256" key="5">
    <source>
        <dbReference type="ARBA" id="ARBA00011558"/>
    </source>
</evidence>
<gene>
    <name evidence="17" type="ORF">EV656_10573</name>
</gene>
<keyword evidence="8" id="KW-0816">Tricarboxylic acid cycle</keyword>
<evidence type="ECO:0000256" key="6">
    <source>
        <dbReference type="ARBA" id="ARBA00019425"/>
    </source>
</evidence>
<dbReference type="RefSeq" id="WP_132602720.1">
    <property type="nucleotide sequence ID" value="NZ_NRRP01000036.1"/>
</dbReference>
<dbReference type="OrthoDB" id="9809280at2"/>
<organism evidence="17 18">
    <name type="scientific">Rhodovulum adriaticum</name>
    <name type="common">Rhodopseudomonas adriatica</name>
    <dbReference type="NCBI Taxonomy" id="35804"/>
    <lineage>
        <taxon>Bacteria</taxon>
        <taxon>Pseudomonadati</taxon>
        <taxon>Pseudomonadota</taxon>
        <taxon>Alphaproteobacteria</taxon>
        <taxon>Rhodobacterales</taxon>
        <taxon>Paracoccaceae</taxon>
        <taxon>Rhodovulum</taxon>
    </lineage>
</organism>
<dbReference type="Gene3D" id="1.20.1300.10">
    <property type="entry name" value="Fumarate reductase/succinate dehydrogenase, transmembrane subunit"/>
    <property type="match status" value="1"/>
</dbReference>
<dbReference type="CDD" id="cd03495">
    <property type="entry name" value="SQR_TypeC_SdhD_like"/>
    <property type="match status" value="1"/>
</dbReference>
<evidence type="ECO:0000256" key="14">
    <source>
        <dbReference type="ARBA" id="ARBA00023004"/>
    </source>
</evidence>
<keyword evidence="18" id="KW-1185">Reference proteome</keyword>
<dbReference type="GO" id="GO:0006099">
    <property type="term" value="P:tricarboxylic acid cycle"/>
    <property type="evidence" value="ECO:0007669"/>
    <property type="project" value="UniProtKB-UniPathway"/>
</dbReference>
<keyword evidence="9" id="KW-0349">Heme</keyword>
<evidence type="ECO:0000256" key="8">
    <source>
        <dbReference type="ARBA" id="ARBA00022532"/>
    </source>
</evidence>
<evidence type="ECO:0000256" key="10">
    <source>
        <dbReference type="ARBA" id="ARBA00022692"/>
    </source>
</evidence>
<evidence type="ECO:0000256" key="13">
    <source>
        <dbReference type="ARBA" id="ARBA00022989"/>
    </source>
</evidence>
<evidence type="ECO:0000256" key="9">
    <source>
        <dbReference type="ARBA" id="ARBA00022617"/>
    </source>
</evidence>
<feature type="transmembrane region" description="Helical" evidence="16">
    <location>
        <begin position="24"/>
        <end position="47"/>
    </location>
</feature>
<dbReference type="GO" id="GO:0046872">
    <property type="term" value="F:metal ion binding"/>
    <property type="evidence" value="ECO:0007669"/>
    <property type="project" value="UniProtKB-KW"/>
</dbReference>
<comment type="function">
    <text evidence="2">Membrane-anchoring subunit of succinate dehydrogenase (SDH).</text>
</comment>
<dbReference type="SUPFAM" id="SSF81343">
    <property type="entry name" value="Fumarate reductase respiratory complex transmembrane subunits"/>
    <property type="match status" value="1"/>
</dbReference>
<keyword evidence="14" id="KW-0408">Iron</keyword>
<comment type="pathway">
    <text evidence="4">Carbohydrate metabolism; tricarboxylic acid cycle.</text>
</comment>
<keyword evidence="15 16" id="KW-0472">Membrane</keyword>
<keyword evidence="7" id="KW-0813">Transport</keyword>
<protein>
    <recommendedName>
        <fullName evidence="6">Succinate dehydrogenase hydrophobic membrane anchor subunit</fullName>
    </recommendedName>
</protein>
<feature type="transmembrane region" description="Helical" evidence="16">
    <location>
        <begin position="98"/>
        <end position="119"/>
    </location>
</feature>
<dbReference type="InterPro" id="IPR000701">
    <property type="entry name" value="SuccDH_FuR_B_TM-su"/>
</dbReference>
<reference evidence="17 18" key="1">
    <citation type="submission" date="2019-03" db="EMBL/GenBank/DDBJ databases">
        <title>Genomic Encyclopedia of Type Strains, Phase IV (KMG-IV): sequencing the most valuable type-strain genomes for metagenomic binning, comparative biology and taxonomic classification.</title>
        <authorList>
            <person name="Goeker M."/>
        </authorList>
    </citation>
    <scope>NUCLEOTIDE SEQUENCE [LARGE SCALE GENOMIC DNA]</scope>
    <source>
        <strain evidence="17 18">DSM 2781</strain>
    </source>
</reference>
<dbReference type="Pfam" id="PF01127">
    <property type="entry name" value="Sdh_cyt"/>
    <property type="match status" value="1"/>
</dbReference>
<evidence type="ECO:0000256" key="2">
    <source>
        <dbReference type="ARBA" id="ARBA00004050"/>
    </source>
</evidence>
<dbReference type="Proteomes" id="UP000295733">
    <property type="component" value="Unassembled WGS sequence"/>
</dbReference>
<evidence type="ECO:0000256" key="3">
    <source>
        <dbReference type="ARBA" id="ARBA00004141"/>
    </source>
</evidence>
<dbReference type="EMBL" id="SLXL01000005">
    <property type="protein sequence ID" value="TCP22774.1"/>
    <property type="molecule type" value="Genomic_DNA"/>
</dbReference>
<feature type="transmembrane region" description="Helical" evidence="16">
    <location>
        <begin position="59"/>
        <end position="77"/>
    </location>
</feature>
<evidence type="ECO:0000256" key="7">
    <source>
        <dbReference type="ARBA" id="ARBA00022448"/>
    </source>
</evidence>
<sequence length="123" mass="13607">MRFITDRKRAVGLGAAHAGTEHHWYMIVSSVALIGLIPLFVIIFGSTLGKPYEEVVATFSRPFPAVVTLLTIWVGLMHFRHGAQMMIEDYARGVTRKILLIAMICISYTAMAAGLYAIVRIAI</sequence>
<evidence type="ECO:0000256" key="4">
    <source>
        <dbReference type="ARBA" id="ARBA00005163"/>
    </source>
</evidence>
<comment type="caution">
    <text evidence="17">The sequence shown here is derived from an EMBL/GenBank/DDBJ whole genome shotgun (WGS) entry which is preliminary data.</text>
</comment>
<dbReference type="InterPro" id="IPR014312">
    <property type="entry name" value="Succ_DH_anchor"/>
</dbReference>
<dbReference type="GO" id="GO:0016020">
    <property type="term" value="C:membrane"/>
    <property type="evidence" value="ECO:0007669"/>
    <property type="project" value="UniProtKB-SubCell"/>
</dbReference>
<comment type="cofactor">
    <cofactor evidence="1">
        <name>heme</name>
        <dbReference type="ChEBI" id="CHEBI:30413"/>
    </cofactor>
</comment>
<evidence type="ECO:0000256" key="11">
    <source>
        <dbReference type="ARBA" id="ARBA00022723"/>
    </source>
</evidence>
<keyword evidence="13 16" id="KW-1133">Transmembrane helix</keyword>
<name>A0A4R2NNB9_RHOAD</name>
<evidence type="ECO:0000313" key="18">
    <source>
        <dbReference type="Proteomes" id="UP000295733"/>
    </source>
</evidence>
<comment type="subunit">
    <text evidence="5">Part of an enzyme complex containing four subunits: a flavoprotein, an iron-sulfur protein, plus two membrane-anchoring proteins, SdhC and SdhD.</text>
</comment>